<reference evidence="2" key="1">
    <citation type="journal article" date="2018" name="PLoS Negl. Trop. Dis.">
        <title>Sialome diversity of ticks revealed by RNAseq of single tick salivary glands.</title>
        <authorList>
            <person name="Perner J."/>
            <person name="Kropackova S."/>
            <person name="Kopacek P."/>
            <person name="Ribeiro J.M."/>
        </authorList>
    </citation>
    <scope>NUCLEOTIDE SEQUENCE</scope>
    <source>
        <strain evidence="2">Siblings of single egg batch collected in Ceske Budejovice</strain>
        <tissue evidence="2">Salivary glands</tissue>
    </source>
</reference>
<evidence type="ECO:0000256" key="1">
    <source>
        <dbReference type="SAM" id="MobiDB-lite"/>
    </source>
</evidence>
<evidence type="ECO:0000313" key="2">
    <source>
        <dbReference type="EMBL" id="JAR87971.1"/>
    </source>
</evidence>
<protein>
    <submittedName>
        <fullName evidence="2">Putative transposase domain-containing protein</fullName>
    </submittedName>
</protein>
<dbReference type="EMBL" id="GEGO01007433">
    <property type="protein sequence ID" value="JAR87971.1"/>
    <property type="molecule type" value="Transcribed_RNA"/>
</dbReference>
<accession>A0A147BB50</accession>
<feature type="non-terminal residue" evidence="2">
    <location>
        <position position="1"/>
    </location>
</feature>
<feature type="region of interest" description="Disordered" evidence="1">
    <location>
        <begin position="65"/>
        <end position="163"/>
    </location>
</feature>
<sequence>EDNNVAVVHQKWINGDWCYWPKAKSSKMMNMLTERGANPTEDWKRVLCIPIASFQSFEKARRKLRTYEDTSDLQSETDLGRGKRKRKATRISDSDSDVPQRRRPQPMPLAGCNAMEDEGSSGPPTPPPAATLRAFKQSSTTSSSTPPCRNVASKTVSKEPEPEGFRRHTLEILHMIRLRLDNLTALMGTVLEALSKHKEDDDNCPVQEPHASYDSFMEFECQLQASEAMRKKLVNWFAGLGGKTVGATTRRLLEALMTQNVAVNFSWKGQKGKAKFQQLQCVELIYQAVKRNPRIATTRHDIEEVIKTWLRHAAEKLRKLEESGPGNIP</sequence>
<dbReference type="AlphaFoldDB" id="A0A147BB50"/>
<name>A0A147BB50_IXORI</name>
<dbReference type="PANTHER" id="PTHR34153:SF2">
    <property type="entry name" value="SI:CH211-262H13.3-RELATED"/>
    <property type="match status" value="1"/>
</dbReference>
<dbReference type="PANTHER" id="PTHR34153">
    <property type="entry name" value="SI:CH211-262H13.3-RELATED-RELATED"/>
    <property type="match status" value="1"/>
</dbReference>
<proteinExistence type="predicted"/>
<organism evidence="2">
    <name type="scientific">Ixodes ricinus</name>
    <name type="common">Common tick</name>
    <name type="synonym">Acarus ricinus</name>
    <dbReference type="NCBI Taxonomy" id="34613"/>
    <lineage>
        <taxon>Eukaryota</taxon>
        <taxon>Metazoa</taxon>
        <taxon>Ecdysozoa</taxon>
        <taxon>Arthropoda</taxon>
        <taxon>Chelicerata</taxon>
        <taxon>Arachnida</taxon>
        <taxon>Acari</taxon>
        <taxon>Parasitiformes</taxon>
        <taxon>Ixodida</taxon>
        <taxon>Ixodoidea</taxon>
        <taxon>Ixodidae</taxon>
        <taxon>Ixodinae</taxon>
        <taxon>Ixodes</taxon>
    </lineage>
</organism>